<keyword evidence="9 11" id="KW-0413">Isomerase</keyword>
<dbReference type="SUPFAM" id="SSF54211">
    <property type="entry name" value="Ribosomal protein S5 domain 2-like"/>
    <property type="match status" value="1"/>
</dbReference>
<dbReference type="SMART" id="SM00433">
    <property type="entry name" value="TOP2c"/>
    <property type="match status" value="1"/>
</dbReference>
<evidence type="ECO:0000256" key="7">
    <source>
        <dbReference type="ARBA" id="ARBA00023029"/>
    </source>
</evidence>
<dbReference type="Gene3D" id="3.30.230.10">
    <property type="match status" value="1"/>
</dbReference>
<evidence type="ECO:0000256" key="6">
    <source>
        <dbReference type="ARBA" id="ARBA00022842"/>
    </source>
</evidence>
<dbReference type="InterPro" id="IPR034160">
    <property type="entry name" value="TOPRIM_GyrB"/>
</dbReference>
<comment type="cofactor">
    <cofactor evidence="11">
        <name>Mg(2+)</name>
        <dbReference type="ChEBI" id="CHEBI:18420"/>
    </cofactor>
    <cofactor evidence="11">
        <name>Mn(2+)</name>
        <dbReference type="ChEBI" id="CHEBI:29035"/>
    </cofactor>
    <cofactor evidence="11">
        <name>Ca(2+)</name>
        <dbReference type="ChEBI" id="CHEBI:29108"/>
    </cofactor>
    <text evidence="11">Binds two Mg(2+) per subunit. The magnesium ions form salt bridges with both the protein and the DNA. Can also accept other divalent metal cations, such as Mn(2+) or Ca(2+).</text>
</comment>
<dbReference type="FunFam" id="3.30.230.10:FF:000005">
    <property type="entry name" value="DNA gyrase subunit B"/>
    <property type="match status" value="1"/>
</dbReference>
<dbReference type="FunFam" id="3.40.50.670:FF:000002">
    <property type="entry name" value="DNA gyrase subunit B"/>
    <property type="match status" value="1"/>
</dbReference>
<comment type="subunit">
    <text evidence="11">Heterotetramer, composed of two GyrA and two GyrB chains. In the heterotetramer, GyrA contains the active site tyrosine that forms a transient covalent intermediate with DNA, while GyrB binds cofactors and catalyzes ATP hydrolysis.</text>
</comment>
<accession>A0A1J0A374</accession>
<dbReference type="SUPFAM" id="SSF55874">
    <property type="entry name" value="ATPase domain of HSP90 chaperone/DNA topoisomerase II/histidine kinase"/>
    <property type="match status" value="1"/>
</dbReference>
<dbReference type="PANTHER" id="PTHR45866">
    <property type="entry name" value="DNA GYRASE/TOPOISOMERASE SUBUNIT B"/>
    <property type="match status" value="1"/>
</dbReference>
<dbReference type="GO" id="GO:0003677">
    <property type="term" value="F:DNA binding"/>
    <property type="evidence" value="ECO:0007669"/>
    <property type="project" value="UniProtKB-KW"/>
</dbReference>
<feature type="binding site" evidence="11">
    <location>
        <position position="507"/>
    </location>
    <ligand>
        <name>Mg(2+)</name>
        <dbReference type="ChEBI" id="CHEBI:18420"/>
        <label>2</label>
    </ligand>
</feature>
<dbReference type="CDD" id="cd16928">
    <property type="entry name" value="HATPase_GyrB-like"/>
    <property type="match status" value="1"/>
</dbReference>
<comment type="miscellaneous">
    <text evidence="11">Few gyrases are as efficient as E.coli at forming negative supercoils. Not all organisms have 2 type II topoisomerases; in organisms with a single type II topoisomerase this enzyme also has to decatenate newly replicated chromosomes.</text>
</comment>
<evidence type="ECO:0000256" key="1">
    <source>
        <dbReference type="ARBA" id="ARBA00000185"/>
    </source>
</evidence>
<evidence type="ECO:0000256" key="8">
    <source>
        <dbReference type="ARBA" id="ARBA00023125"/>
    </source>
</evidence>
<dbReference type="EMBL" id="CP017267">
    <property type="protein sequence ID" value="APB30371.1"/>
    <property type="molecule type" value="Genomic_DNA"/>
</dbReference>
<dbReference type="KEGG" id="vte:BHY08_00030"/>
<name>A0A1J0A374_9ENTE</name>
<dbReference type="EC" id="5.6.2.2" evidence="11"/>
<evidence type="ECO:0000256" key="5">
    <source>
        <dbReference type="ARBA" id="ARBA00022840"/>
    </source>
</evidence>
<sequence length="648" mass="71959">MTDKQVNKGQASAYDASQIQVLEGLEAVRKRPGMYIGSTGPQGLHHLVWEIVDNSIDEALAGYCTEINVTIEEDNSITVKDNGRGIPVGIQEKTGRPAVETVFTVLHAGGKFGGGGYKVSGGLHGVGSSVVNALSESLNVKVHVDGKIHHQEFNRGKVVDDLEVIGETDHRGTVVNFKPDAEIFKETTIFEYDKLATRIRELAFLNRGLRISITDKRVSPEKEESYYYEGGIKSYVEYLNAGKTVLFPDPIYTEGEQQDISVEVAIQYTDDYHTNLLSFANNIHTYEGGTHEFGFRTALTRVINDYAKRQKLLKENDENLSGDDVREGMTAVISIKHPEPQFEGQTKTKLGNSEVRTVTDRLFSEAFNKFLLENPDVAKRVVEKGILASKARLAAKRAREVTRRKGALEISSLPGKLADCSSRDPEKSELYIVEGDSAGGSAKTGRDRKYQAILPIRGKILNVEKASMEKILANAEIRSLFTAMGTGFGGDFDVSKARYHKLIIMTDADVDGAHIRTLLLTLFYRYMRPIVEAGYVYIAQPPLYGVKQGKKITYIQPGKDADERLAQAVADLPATPKPSIQRYKGLGEMDDHQLWDTTMDPAKRTMLRVTVEDAAKADAVFDMLMGDRVEPRREFIEANAHYVKNLDI</sequence>
<dbReference type="InterPro" id="IPR001241">
    <property type="entry name" value="Topo_IIA"/>
</dbReference>
<evidence type="ECO:0000256" key="3">
    <source>
        <dbReference type="ARBA" id="ARBA00022723"/>
    </source>
</evidence>
<dbReference type="Pfam" id="PF02518">
    <property type="entry name" value="HATPase_c"/>
    <property type="match status" value="1"/>
</dbReference>
<dbReference type="InterPro" id="IPR013760">
    <property type="entry name" value="Topo_IIA-like_dom_sf"/>
</dbReference>
<dbReference type="HAMAP" id="MF_01898">
    <property type="entry name" value="GyrB"/>
    <property type="match status" value="1"/>
</dbReference>
<dbReference type="Proteomes" id="UP000191200">
    <property type="component" value="Chromosome"/>
</dbReference>
<keyword evidence="7 11" id="KW-0799">Topoisomerase</keyword>
<proteinExistence type="inferred from homology"/>
<dbReference type="STRING" id="519472.BHY08_00030"/>
<evidence type="ECO:0000259" key="12">
    <source>
        <dbReference type="PROSITE" id="PS50880"/>
    </source>
</evidence>
<dbReference type="InterPro" id="IPR000565">
    <property type="entry name" value="Topo_IIA_B"/>
</dbReference>
<dbReference type="Gene3D" id="3.30.565.10">
    <property type="entry name" value="Histidine kinase-like ATPase, C-terminal domain"/>
    <property type="match status" value="1"/>
</dbReference>
<comment type="subcellular location">
    <subcellularLocation>
        <location evidence="11">Cytoplasm</location>
    </subcellularLocation>
</comment>
<keyword evidence="5 11" id="KW-0067">ATP-binding</keyword>
<comment type="similarity">
    <text evidence="2 11">Belongs to the type II topoisomerase GyrB family.</text>
</comment>
<evidence type="ECO:0000256" key="9">
    <source>
        <dbReference type="ARBA" id="ARBA00023235"/>
    </source>
</evidence>
<keyword evidence="4 11" id="KW-0547">Nucleotide-binding</keyword>
<dbReference type="RefSeq" id="WP_071455932.1">
    <property type="nucleotide sequence ID" value="NZ_CABJEN010000006.1"/>
</dbReference>
<dbReference type="InterPro" id="IPR002288">
    <property type="entry name" value="DNA_gyrase_B_C"/>
</dbReference>
<feature type="binding site" evidence="11">
    <location>
        <position position="434"/>
    </location>
    <ligand>
        <name>Mg(2+)</name>
        <dbReference type="ChEBI" id="CHEBI:18420"/>
        <label>1</label>
        <note>catalytic</note>
    </ligand>
</feature>
<evidence type="ECO:0000256" key="2">
    <source>
        <dbReference type="ARBA" id="ARBA00010708"/>
    </source>
</evidence>
<dbReference type="InterPro" id="IPR013759">
    <property type="entry name" value="Topo_IIA_B_C"/>
</dbReference>
<dbReference type="PROSITE" id="PS50880">
    <property type="entry name" value="TOPRIM"/>
    <property type="match status" value="1"/>
</dbReference>
<organism evidence="13 14">
    <name type="scientific">Vagococcus teuberi</name>
    <dbReference type="NCBI Taxonomy" id="519472"/>
    <lineage>
        <taxon>Bacteria</taxon>
        <taxon>Bacillati</taxon>
        <taxon>Bacillota</taxon>
        <taxon>Bacilli</taxon>
        <taxon>Lactobacillales</taxon>
        <taxon>Enterococcaceae</taxon>
        <taxon>Vagococcus</taxon>
    </lineage>
</organism>
<feature type="domain" description="Toprim" evidence="12">
    <location>
        <begin position="428"/>
        <end position="542"/>
    </location>
</feature>
<dbReference type="SUPFAM" id="SSF56719">
    <property type="entry name" value="Type II DNA topoisomerase"/>
    <property type="match status" value="1"/>
</dbReference>
<feature type="binding site" evidence="11">
    <location>
        <position position="509"/>
    </location>
    <ligand>
        <name>Mg(2+)</name>
        <dbReference type="ChEBI" id="CHEBI:18420"/>
        <label>2</label>
    </ligand>
</feature>
<feature type="site" description="Interaction with DNA" evidence="11">
    <location>
        <position position="459"/>
    </location>
</feature>
<reference evidence="13 14" key="1">
    <citation type="submission" date="2016-09" db="EMBL/GenBank/DDBJ databases">
        <title>Vagococcus teuberi sp. nov., isolated from the Malian artisanal sour milk fene.</title>
        <authorList>
            <person name="Wullschleger S."/>
            <person name="Seifert C."/>
            <person name="Baumgartner S."/>
            <person name="Lacroix C."/>
            <person name="Bonfoh B."/>
            <person name="Stevens M.J."/>
            <person name="Meile L."/>
        </authorList>
    </citation>
    <scope>NUCLEOTIDE SEQUENCE [LARGE SCALE GENOMIC DNA]</scope>
    <source>
        <strain evidence="13 14">DSM 21459</strain>
    </source>
</reference>
<dbReference type="PRINTS" id="PR01159">
    <property type="entry name" value="DNAGYRASEB"/>
</dbReference>
<evidence type="ECO:0000313" key="13">
    <source>
        <dbReference type="EMBL" id="APB30371.1"/>
    </source>
</evidence>
<protein>
    <recommendedName>
        <fullName evidence="11">DNA gyrase subunit B</fullName>
        <ecNumber evidence="11">5.6.2.2</ecNumber>
    </recommendedName>
</protein>
<dbReference type="GO" id="GO:0034335">
    <property type="term" value="F:DNA negative supercoiling activity"/>
    <property type="evidence" value="ECO:0007669"/>
    <property type="project" value="UniProtKB-ARBA"/>
</dbReference>
<dbReference type="GO" id="GO:0006261">
    <property type="term" value="P:DNA-templated DNA replication"/>
    <property type="evidence" value="ECO:0007669"/>
    <property type="project" value="UniProtKB-UniRule"/>
</dbReference>
<comment type="subunit">
    <text evidence="10">Heterotetramer composed of ParC and ParE.</text>
</comment>
<dbReference type="InterPro" id="IPR013506">
    <property type="entry name" value="Topo_IIA_bsu_dom2"/>
</dbReference>
<comment type="catalytic activity">
    <reaction evidence="1 11">
        <text>ATP-dependent breakage, passage and rejoining of double-stranded DNA.</text>
        <dbReference type="EC" id="5.6.2.2"/>
    </reaction>
</comment>
<feature type="binding site" evidence="11">
    <location>
        <position position="507"/>
    </location>
    <ligand>
        <name>Mg(2+)</name>
        <dbReference type="ChEBI" id="CHEBI:18420"/>
        <label>1</label>
        <note>catalytic</note>
    </ligand>
</feature>
<dbReference type="Pfam" id="PF00204">
    <property type="entry name" value="DNA_gyraseB"/>
    <property type="match status" value="1"/>
</dbReference>
<evidence type="ECO:0000256" key="10">
    <source>
        <dbReference type="ARBA" id="ARBA00063644"/>
    </source>
</evidence>
<dbReference type="InterPro" id="IPR011557">
    <property type="entry name" value="GyrB"/>
</dbReference>
<dbReference type="SMART" id="SM00387">
    <property type="entry name" value="HATPase_c"/>
    <property type="match status" value="1"/>
</dbReference>
<evidence type="ECO:0000256" key="11">
    <source>
        <dbReference type="HAMAP-Rule" id="MF_01898"/>
    </source>
</evidence>
<dbReference type="Pfam" id="PF01751">
    <property type="entry name" value="Toprim"/>
    <property type="match status" value="1"/>
</dbReference>
<gene>
    <name evidence="11" type="primary">gyrB</name>
    <name evidence="13" type="ORF">BHY08_00030</name>
</gene>
<evidence type="ECO:0000313" key="14">
    <source>
        <dbReference type="Proteomes" id="UP000191200"/>
    </source>
</evidence>
<dbReference type="OrthoDB" id="9802808at2"/>
<dbReference type="Pfam" id="PF00986">
    <property type="entry name" value="DNA_gyraseB_C"/>
    <property type="match status" value="1"/>
</dbReference>
<dbReference type="GO" id="GO:0005694">
    <property type="term" value="C:chromosome"/>
    <property type="evidence" value="ECO:0007669"/>
    <property type="project" value="InterPro"/>
</dbReference>
<keyword evidence="8" id="KW-0238">DNA-binding</keyword>
<dbReference type="PRINTS" id="PR00418">
    <property type="entry name" value="TPI2FAMILY"/>
</dbReference>
<dbReference type="PANTHER" id="PTHR45866:SF1">
    <property type="entry name" value="DNA GYRASE SUBUNIT B, MITOCHONDRIAL"/>
    <property type="match status" value="1"/>
</dbReference>
<feature type="site" description="Interaction with DNA" evidence="11">
    <location>
        <position position="462"/>
    </location>
</feature>
<dbReference type="CDD" id="cd00822">
    <property type="entry name" value="TopoII_Trans_DNA_gyrase"/>
    <property type="match status" value="1"/>
</dbReference>
<dbReference type="NCBIfam" id="NF004189">
    <property type="entry name" value="PRK05644.1"/>
    <property type="match status" value="1"/>
</dbReference>
<dbReference type="InterPro" id="IPR014721">
    <property type="entry name" value="Ribsml_uS5_D2-typ_fold_subgr"/>
</dbReference>
<keyword evidence="3 11" id="KW-0479">Metal-binding</keyword>
<dbReference type="Gene3D" id="3.40.50.670">
    <property type="match status" value="1"/>
</dbReference>
<keyword evidence="6 11" id="KW-0460">Magnesium</keyword>
<keyword evidence="14" id="KW-1185">Reference proteome</keyword>
<dbReference type="FunFam" id="3.30.565.10:FF:000002">
    <property type="entry name" value="DNA gyrase subunit B"/>
    <property type="match status" value="1"/>
</dbReference>
<dbReference type="GO" id="GO:0006265">
    <property type="term" value="P:DNA topological change"/>
    <property type="evidence" value="ECO:0007669"/>
    <property type="project" value="UniProtKB-UniRule"/>
</dbReference>
<dbReference type="InterPro" id="IPR036890">
    <property type="entry name" value="HATPase_C_sf"/>
</dbReference>
<dbReference type="PROSITE" id="PS00177">
    <property type="entry name" value="TOPOISOMERASE_II"/>
    <property type="match status" value="1"/>
</dbReference>
<dbReference type="InterPro" id="IPR003594">
    <property type="entry name" value="HATPase_dom"/>
</dbReference>
<dbReference type="AlphaFoldDB" id="A0A1J0A374"/>
<keyword evidence="11" id="KW-0963">Cytoplasm</keyword>
<dbReference type="NCBIfam" id="TIGR01059">
    <property type="entry name" value="gyrB"/>
    <property type="match status" value="1"/>
</dbReference>
<evidence type="ECO:0000256" key="4">
    <source>
        <dbReference type="ARBA" id="ARBA00022741"/>
    </source>
</evidence>
<comment type="function">
    <text evidence="11">A type II topoisomerase that negatively supercoils closed circular double-stranded (ds) DNA in an ATP-dependent manner to modulate DNA topology and maintain chromosomes in an underwound state. Negative supercoiling favors strand separation, and DNA replication, transcription, recombination and repair, all of which involve strand separation. Also able to catalyze the interconversion of other topological isomers of dsDNA rings, including catenanes and knotted rings. Type II topoisomerases break and join 2 DNA strands simultaneously in an ATP-dependent manner.</text>
</comment>
<dbReference type="InterPro" id="IPR020568">
    <property type="entry name" value="Ribosomal_Su5_D2-typ_SF"/>
</dbReference>
<dbReference type="NCBIfam" id="NF011501">
    <property type="entry name" value="PRK14939.1"/>
    <property type="match status" value="1"/>
</dbReference>
<dbReference type="InterPro" id="IPR006171">
    <property type="entry name" value="TOPRIM_dom"/>
</dbReference>
<dbReference type="InterPro" id="IPR018522">
    <property type="entry name" value="TopoIIA_CS"/>
</dbReference>
<dbReference type="GO" id="GO:0005524">
    <property type="term" value="F:ATP binding"/>
    <property type="evidence" value="ECO:0007669"/>
    <property type="project" value="UniProtKB-UniRule"/>
</dbReference>
<dbReference type="GO" id="GO:0046872">
    <property type="term" value="F:metal ion binding"/>
    <property type="evidence" value="ECO:0007669"/>
    <property type="project" value="UniProtKB-KW"/>
</dbReference>
<dbReference type="CDD" id="cd03366">
    <property type="entry name" value="TOPRIM_TopoIIA_GyrB"/>
    <property type="match status" value="1"/>
</dbReference>
<dbReference type="GO" id="GO:0005737">
    <property type="term" value="C:cytoplasm"/>
    <property type="evidence" value="ECO:0007669"/>
    <property type="project" value="UniProtKB-SubCell"/>
</dbReference>